<dbReference type="AlphaFoldDB" id="A0AA85FS75"/>
<name>A0AA85FS75_9TREM</name>
<evidence type="ECO:0000256" key="3">
    <source>
        <dbReference type="SAM" id="SignalP"/>
    </source>
</evidence>
<dbReference type="Pfam" id="PF00431">
    <property type="entry name" value="CUB"/>
    <property type="match status" value="3"/>
</dbReference>
<dbReference type="Proteomes" id="UP000050792">
    <property type="component" value="Unassembled WGS sequence"/>
</dbReference>
<dbReference type="CDD" id="cd00041">
    <property type="entry name" value="CUB"/>
    <property type="match status" value="2"/>
</dbReference>
<feature type="domain" description="CUB" evidence="4">
    <location>
        <begin position="198"/>
        <end position="336"/>
    </location>
</feature>
<feature type="chain" id="PRO_5041640203" description="CUB domain-containing protein" evidence="3">
    <location>
        <begin position="19"/>
        <end position="624"/>
    </location>
</feature>
<feature type="domain" description="CUB" evidence="4">
    <location>
        <begin position="434"/>
        <end position="567"/>
    </location>
</feature>
<organism evidence="5 6">
    <name type="scientific">Schistosoma rodhaini</name>
    <dbReference type="NCBI Taxonomy" id="6188"/>
    <lineage>
        <taxon>Eukaryota</taxon>
        <taxon>Metazoa</taxon>
        <taxon>Spiralia</taxon>
        <taxon>Lophotrochozoa</taxon>
        <taxon>Platyhelminthes</taxon>
        <taxon>Trematoda</taxon>
        <taxon>Digenea</taxon>
        <taxon>Strigeidida</taxon>
        <taxon>Schistosomatoidea</taxon>
        <taxon>Schistosomatidae</taxon>
        <taxon>Schistosoma</taxon>
    </lineage>
</organism>
<dbReference type="SUPFAM" id="SSF49854">
    <property type="entry name" value="Spermadhesin, CUB domain"/>
    <property type="match status" value="3"/>
</dbReference>
<sequence length="624" mass="73688">MILLFLIVIVNMIFTIKSNKLSDPNCRCFVFDSTMYKSGIFKTPNYPKNYQYELNCLLYYFHGLSTELVKITFTTFNLRKPIEKKCIDYLDMFTTIESNDQQITNNEMMKIPSKFGQTFYNLSTNSSRPADYRLCGDLNDFPQNNFYSISSILLLIFHTASKIPGIKHNQQMGFIGQFTFDLKSNYQNNGIHKENTLCDYEFHYSKLLNHTTNYGNFFSPYYPSNYPPNIKCRFIFKANKNQRIILTFHSIQLKSMKNEDSIYNIERCATRNSIPVHNDFISISEMYKNKSRTLAYLCTNLVNIQLVSHSPILRLDFISRSPFYQGQGFHGTYEFVHESQVLPSPFLEENDQLVETNEHEEKYQNPRNDRDKVEKFSNTNKSRLFFADAGFTSTRNMQFREDEYSFDPDFMNLQYSNQFNNEMKSKYLRKKIISKGPLNRTQGVIHSPQFPEPYPPSIIAMYTFIGQPTEIILVKFLFLELGNSNSFENENKSLGDCIQLFDGIHIDDPLIIEYCENQIIYINEKKLYKTIKFEYFISSKNLMTLKFKSDQITKPNELGFKLFYSFEKQKQKQKYIYEKENYLKITDQTEFIQNKPINCSKLKFITEISFILPIIICYQLKENR</sequence>
<dbReference type="PROSITE" id="PS01180">
    <property type="entry name" value="CUB"/>
    <property type="match status" value="3"/>
</dbReference>
<accession>A0AA85FS75</accession>
<proteinExistence type="predicted"/>
<dbReference type="PANTHER" id="PTHR47537">
    <property type="entry name" value="CUBILIN"/>
    <property type="match status" value="1"/>
</dbReference>
<feature type="signal peptide" evidence="3">
    <location>
        <begin position="1"/>
        <end position="18"/>
    </location>
</feature>
<protein>
    <recommendedName>
        <fullName evidence="4">CUB domain-containing protein</fullName>
    </recommendedName>
</protein>
<evidence type="ECO:0000256" key="2">
    <source>
        <dbReference type="PROSITE-ProRule" id="PRU00059"/>
    </source>
</evidence>
<dbReference type="SMART" id="SM00042">
    <property type="entry name" value="CUB"/>
    <property type="match status" value="3"/>
</dbReference>
<keyword evidence="5" id="KW-1185">Reference proteome</keyword>
<dbReference type="InterPro" id="IPR035914">
    <property type="entry name" value="Sperma_CUB_dom_sf"/>
</dbReference>
<reference evidence="5" key="1">
    <citation type="submission" date="2022-06" db="EMBL/GenBank/DDBJ databases">
        <authorList>
            <person name="Berger JAMES D."/>
            <person name="Berger JAMES D."/>
        </authorList>
    </citation>
    <scope>NUCLEOTIDE SEQUENCE [LARGE SCALE GENOMIC DNA]</scope>
</reference>
<evidence type="ECO:0000313" key="6">
    <source>
        <dbReference type="WBParaSite" id="SRDH1_59240.1"/>
    </source>
</evidence>
<comment type="caution">
    <text evidence="2">Lacks conserved residue(s) required for the propagation of feature annotation.</text>
</comment>
<dbReference type="WBParaSite" id="SRDH1_59240.1">
    <property type="protein sequence ID" value="SRDH1_59240.1"/>
    <property type="gene ID" value="SRDH1_59240"/>
</dbReference>
<evidence type="ECO:0000256" key="1">
    <source>
        <dbReference type="ARBA" id="ARBA00023157"/>
    </source>
</evidence>
<dbReference type="Gene3D" id="2.60.120.290">
    <property type="entry name" value="Spermadhesin, CUB domain"/>
    <property type="match status" value="3"/>
</dbReference>
<dbReference type="InterPro" id="IPR000859">
    <property type="entry name" value="CUB_dom"/>
</dbReference>
<evidence type="ECO:0000313" key="5">
    <source>
        <dbReference type="Proteomes" id="UP000050792"/>
    </source>
</evidence>
<keyword evidence="3" id="KW-0732">Signal</keyword>
<dbReference type="GO" id="GO:0005886">
    <property type="term" value="C:plasma membrane"/>
    <property type="evidence" value="ECO:0007669"/>
    <property type="project" value="TreeGrafter"/>
</dbReference>
<evidence type="ECO:0000259" key="4">
    <source>
        <dbReference type="PROSITE" id="PS01180"/>
    </source>
</evidence>
<dbReference type="InterPro" id="IPR053207">
    <property type="entry name" value="Non-NMDA_GluR_Accessory"/>
</dbReference>
<keyword evidence="1" id="KW-1015">Disulfide bond</keyword>
<dbReference type="PANTHER" id="PTHR47537:SF2">
    <property type="entry name" value="CUBILIN"/>
    <property type="match status" value="1"/>
</dbReference>
<reference evidence="6" key="2">
    <citation type="submission" date="2023-11" db="UniProtKB">
        <authorList>
            <consortium name="WormBaseParasite"/>
        </authorList>
    </citation>
    <scope>IDENTIFICATION</scope>
</reference>
<feature type="domain" description="CUB" evidence="4">
    <location>
        <begin position="26"/>
        <end position="181"/>
    </location>
</feature>